<evidence type="ECO:0000313" key="10">
    <source>
        <dbReference type="EMBL" id="ASJ72198.1"/>
    </source>
</evidence>
<evidence type="ECO:0000256" key="4">
    <source>
        <dbReference type="ARBA" id="ARBA00022679"/>
    </source>
</evidence>
<evidence type="ECO:0000256" key="6">
    <source>
        <dbReference type="ARBA" id="ARBA00022884"/>
    </source>
</evidence>
<keyword evidence="6 7" id="KW-0694">RNA-binding</keyword>
<dbReference type="HAMAP" id="MF_00607">
    <property type="entry name" value="16SrRNA_methyltr_A"/>
    <property type="match status" value="1"/>
</dbReference>
<feature type="domain" description="Ribosomal RNA adenine methylase transferase N-terminal" evidence="9">
    <location>
        <begin position="19"/>
        <end position="196"/>
    </location>
</feature>
<keyword evidence="5 7" id="KW-0949">S-adenosyl-L-methionine</keyword>
<dbReference type="GO" id="GO:0052908">
    <property type="term" value="F:16S rRNA (adenine(1518)-N(6)/adenine(1519)-N(6))-dimethyltransferase activity"/>
    <property type="evidence" value="ECO:0007669"/>
    <property type="project" value="UniProtKB-EC"/>
</dbReference>
<feature type="binding site" evidence="7 8">
    <location>
        <position position="14"/>
    </location>
    <ligand>
        <name>S-adenosyl-L-methionine</name>
        <dbReference type="ChEBI" id="CHEBI:59789"/>
    </ligand>
</feature>
<dbReference type="AlphaFoldDB" id="A0A2Z2NR48"/>
<dbReference type="SMART" id="SM00650">
    <property type="entry name" value="rADc"/>
    <property type="match status" value="1"/>
</dbReference>
<dbReference type="EC" id="2.1.1.182" evidence="7"/>
<keyword evidence="11" id="KW-1185">Reference proteome</keyword>
<evidence type="ECO:0000256" key="7">
    <source>
        <dbReference type="HAMAP-Rule" id="MF_00607"/>
    </source>
</evidence>
<feature type="binding site" evidence="7 8">
    <location>
        <position position="60"/>
    </location>
    <ligand>
        <name>S-adenosyl-L-methionine</name>
        <dbReference type="ChEBI" id="CHEBI:59789"/>
    </ligand>
</feature>
<evidence type="ECO:0000256" key="1">
    <source>
        <dbReference type="ARBA" id="ARBA00022490"/>
    </source>
</evidence>
<keyword evidence="4 7" id="KW-0808">Transferase</keyword>
<feature type="binding site" evidence="7 8">
    <location>
        <position position="111"/>
    </location>
    <ligand>
        <name>S-adenosyl-L-methionine</name>
        <dbReference type="ChEBI" id="CHEBI:59789"/>
    </ligand>
</feature>
<dbReference type="NCBIfam" id="TIGR00755">
    <property type="entry name" value="ksgA"/>
    <property type="match status" value="1"/>
</dbReference>
<reference evidence="10 11" key="1">
    <citation type="submission" date="2016-12" db="EMBL/GenBank/DDBJ databases">
        <authorList>
            <person name="Song W.-J."/>
            <person name="Kurnit D.M."/>
        </authorList>
    </citation>
    <scope>NUCLEOTIDE SEQUENCE [LARGE SCALE GENOMIC DNA]</scope>
    <source>
        <strain evidence="10 11">IMCC3135</strain>
    </source>
</reference>
<accession>A0A2Z2NR48</accession>
<dbReference type="InterPro" id="IPR029063">
    <property type="entry name" value="SAM-dependent_MTases_sf"/>
</dbReference>
<feature type="binding site" evidence="7 8">
    <location>
        <position position="39"/>
    </location>
    <ligand>
        <name>S-adenosyl-L-methionine</name>
        <dbReference type="ChEBI" id="CHEBI:59789"/>
    </ligand>
</feature>
<feature type="binding site" evidence="7 8">
    <location>
        <position position="83"/>
    </location>
    <ligand>
        <name>S-adenosyl-L-methionine</name>
        <dbReference type="ChEBI" id="CHEBI:59789"/>
    </ligand>
</feature>
<evidence type="ECO:0000256" key="5">
    <source>
        <dbReference type="ARBA" id="ARBA00022691"/>
    </source>
</evidence>
<comment type="function">
    <text evidence="7">Specifically dimethylates two adjacent adenosines (A1518 and A1519) in the loop of a conserved hairpin near the 3'-end of 16S rRNA in the 30S particle. May play a critical role in biogenesis of 30S subunits.</text>
</comment>
<evidence type="ECO:0000256" key="3">
    <source>
        <dbReference type="ARBA" id="ARBA00022603"/>
    </source>
</evidence>
<dbReference type="GO" id="GO:0003723">
    <property type="term" value="F:RNA binding"/>
    <property type="evidence" value="ECO:0007669"/>
    <property type="project" value="UniProtKB-UniRule"/>
</dbReference>
<keyword evidence="2 7" id="KW-0698">rRNA processing</keyword>
<dbReference type="InterPro" id="IPR020596">
    <property type="entry name" value="rRNA_Ade_Mease_Trfase_CS"/>
</dbReference>
<dbReference type="Pfam" id="PF00398">
    <property type="entry name" value="RrnaAD"/>
    <property type="match status" value="1"/>
</dbReference>
<comment type="catalytic activity">
    <reaction evidence="7">
        <text>adenosine(1518)/adenosine(1519) in 16S rRNA + 4 S-adenosyl-L-methionine = N(6)-dimethyladenosine(1518)/N(6)-dimethyladenosine(1519) in 16S rRNA + 4 S-adenosyl-L-homocysteine + 4 H(+)</text>
        <dbReference type="Rhea" id="RHEA:19609"/>
        <dbReference type="Rhea" id="RHEA-COMP:10232"/>
        <dbReference type="Rhea" id="RHEA-COMP:10233"/>
        <dbReference type="ChEBI" id="CHEBI:15378"/>
        <dbReference type="ChEBI" id="CHEBI:57856"/>
        <dbReference type="ChEBI" id="CHEBI:59789"/>
        <dbReference type="ChEBI" id="CHEBI:74411"/>
        <dbReference type="ChEBI" id="CHEBI:74493"/>
        <dbReference type="EC" id="2.1.1.182"/>
    </reaction>
</comment>
<dbReference type="Gene3D" id="1.10.8.100">
    <property type="entry name" value="Ribosomal RNA adenine dimethylase-like, domain 2"/>
    <property type="match status" value="1"/>
</dbReference>
<dbReference type="PROSITE" id="PS01131">
    <property type="entry name" value="RRNA_A_DIMETH"/>
    <property type="match status" value="1"/>
</dbReference>
<organism evidence="10 11">
    <name type="scientific">Granulosicoccus antarcticus IMCC3135</name>
    <dbReference type="NCBI Taxonomy" id="1192854"/>
    <lineage>
        <taxon>Bacteria</taxon>
        <taxon>Pseudomonadati</taxon>
        <taxon>Pseudomonadota</taxon>
        <taxon>Gammaproteobacteria</taxon>
        <taxon>Chromatiales</taxon>
        <taxon>Granulosicoccaceae</taxon>
        <taxon>Granulosicoccus</taxon>
    </lineage>
</organism>
<dbReference type="InterPro" id="IPR001737">
    <property type="entry name" value="KsgA/Erm"/>
</dbReference>
<dbReference type="InterPro" id="IPR011530">
    <property type="entry name" value="rRNA_adenine_dimethylase"/>
</dbReference>
<dbReference type="CDD" id="cd02440">
    <property type="entry name" value="AdoMet_MTases"/>
    <property type="match status" value="1"/>
</dbReference>
<evidence type="ECO:0000259" key="9">
    <source>
        <dbReference type="SMART" id="SM00650"/>
    </source>
</evidence>
<dbReference type="PROSITE" id="PS51689">
    <property type="entry name" value="SAM_RNA_A_N6_MT"/>
    <property type="match status" value="1"/>
</dbReference>
<dbReference type="InterPro" id="IPR023165">
    <property type="entry name" value="rRNA_Ade_diMease-like_C"/>
</dbReference>
<dbReference type="PANTHER" id="PTHR11727">
    <property type="entry name" value="DIMETHYLADENOSINE TRANSFERASE"/>
    <property type="match status" value="1"/>
</dbReference>
<comment type="subcellular location">
    <subcellularLocation>
        <location evidence="7">Cytoplasm</location>
    </subcellularLocation>
</comment>
<dbReference type="OrthoDB" id="9814755at2"/>
<comment type="similarity">
    <text evidence="7">Belongs to the class I-like SAM-binding methyltransferase superfamily. rRNA adenine N(6)-methyltransferase family. RsmA subfamily.</text>
</comment>
<proteinExistence type="inferred from homology"/>
<evidence type="ECO:0000256" key="8">
    <source>
        <dbReference type="PROSITE-ProRule" id="PRU01026"/>
    </source>
</evidence>
<dbReference type="RefSeq" id="WP_088917535.1">
    <property type="nucleotide sequence ID" value="NZ_CP018632.1"/>
</dbReference>
<name>A0A2Z2NR48_9GAMM</name>
<dbReference type="SUPFAM" id="SSF53335">
    <property type="entry name" value="S-adenosyl-L-methionine-dependent methyltransferases"/>
    <property type="match status" value="1"/>
</dbReference>
<dbReference type="InterPro" id="IPR020598">
    <property type="entry name" value="rRNA_Ade_methylase_Trfase_N"/>
</dbReference>
<gene>
    <name evidence="7 10" type="primary">rsmA</name>
    <name evidence="7" type="synonym">ksgA</name>
    <name evidence="10" type="ORF">IMCC3135_10520</name>
</gene>
<dbReference type="Proteomes" id="UP000250079">
    <property type="component" value="Chromosome"/>
</dbReference>
<dbReference type="GO" id="GO:0005829">
    <property type="term" value="C:cytosol"/>
    <property type="evidence" value="ECO:0007669"/>
    <property type="project" value="TreeGrafter"/>
</dbReference>
<evidence type="ECO:0000313" key="11">
    <source>
        <dbReference type="Proteomes" id="UP000250079"/>
    </source>
</evidence>
<feature type="binding site" evidence="7 8">
    <location>
        <position position="12"/>
    </location>
    <ligand>
        <name>S-adenosyl-L-methionine</name>
        <dbReference type="ChEBI" id="CHEBI:59789"/>
    </ligand>
</feature>
<protein>
    <recommendedName>
        <fullName evidence="7">Ribosomal RNA small subunit methyltransferase A</fullName>
        <ecNumber evidence="7">2.1.1.182</ecNumber>
    </recommendedName>
    <alternativeName>
        <fullName evidence="7">16S rRNA (adenine(1518)-N(6)/adenine(1519)-N(6))-dimethyltransferase</fullName>
    </alternativeName>
    <alternativeName>
        <fullName evidence="7">16S rRNA dimethyladenosine transferase</fullName>
    </alternativeName>
    <alternativeName>
        <fullName evidence="7">16S rRNA dimethylase</fullName>
    </alternativeName>
    <alternativeName>
        <fullName evidence="7">S-adenosylmethionine-6-N', N'-adenosyl(rRNA) dimethyltransferase</fullName>
    </alternativeName>
</protein>
<dbReference type="KEGG" id="gai:IMCC3135_10520"/>
<evidence type="ECO:0000256" key="2">
    <source>
        <dbReference type="ARBA" id="ARBA00022552"/>
    </source>
</evidence>
<dbReference type="EMBL" id="CP018632">
    <property type="protein sequence ID" value="ASJ72198.1"/>
    <property type="molecule type" value="Genomic_DNA"/>
</dbReference>
<sequence length="269" mass="30030">MNHRARKRFGQNFLQDLSIIERMLAAMRLERDDPVVEVGPGLGALTLPLLERLDRLAVVEIDRDLIQLLEARNLDGLTIHNGDVMKFDFNALAAELAGSAPTEHSLRVVGNLPYNIGTPLLIQLLDCHEQIRDVHVMLQKEVVDRLHADPGTRAFGRLSVLMQSVFEVTPLFTVPPESFDPAPKVQSAVVRLKPRTDAPDKAFLAALQACTRIAFASKRKTLRNNFKGYLDEAALENLQINPQARAETLNLEAFYRIAKQLGDVQAVLK</sequence>
<keyword evidence="3 7" id="KW-0489">Methyltransferase</keyword>
<keyword evidence="1 7" id="KW-0963">Cytoplasm</keyword>
<dbReference type="PANTHER" id="PTHR11727:SF7">
    <property type="entry name" value="DIMETHYLADENOSINE TRANSFERASE-RELATED"/>
    <property type="match status" value="1"/>
</dbReference>
<dbReference type="Gene3D" id="3.40.50.150">
    <property type="entry name" value="Vaccinia Virus protein VP39"/>
    <property type="match status" value="1"/>
</dbReference>